<name>A0A7E4UP45_PANRE</name>
<sequence>MQYSKIIIPVAMLQMNSPNDVPAAFYGNIGAVIGHEIIHGFDTNGAQFDSDGNINSWMSQAGQASFDSMAQCVINEYNEFNYTDSNGQVYKVNGVQTAGENVADNGGLQAAYNAFMSDPEWNKPFPQTPKLKDTTNEQLFFLAFNRFWCIPPSDAFAASHDMRFA</sequence>
<dbReference type="GO" id="GO:0004222">
    <property type="term" value="F:metalloendopeptidase activity"/>
    <property type="evidence" value="ECO:0007669"/>
    <property type="project" value="InterPro"/>
</dbReference>
<dbReference type="SUPFAM" id="SSF55486">
    <property type="entry name" value="Metalloproteases ('zincins'), catalytic domain"/>
    <property type="match status" value="1"/>
</dbReference>
<dbReference type="InterPro" id="IPR018497">
    <property type="entry name" value="Peptidase_M13_C"/>
</dbReference>
<protein>
    <submittedName>
        <fullName evidence="3">Peptidase_M13 domain-containing protein</fullName>
    </submittedName>
</protein>
<dbReference type="PANTHER" id="PTHR11733">
    <property type="entry name" value="ZINC METALLOPROTEASE FAMILY M13 NEPRILYSIN-RELATED"/>
    <property type="match status" value="1"/>
</dbReference>
<dbReference type="InterPro" id="IPR024079">
    <property type="entry name" value="MetalloPept_cat_dom_sf"/>
</dbReference>
<dbReference type="GO" id="GO:0016485">
    <property type="term" value="P:protein processing"/>
    <property type="evidence" value="ECO:0007669"/>
    <property type="project" value="TreeGrafter"/>
</dbReference>
<keyword evidence="2" id="KW-1185">Reference proteome</keyword>
<dbReference type="Proteomes" id="UP000492821">
    <property type="component" value="Unassembled WGS sequence"/>
</dbReference>
<evidence type="ECO:0000313" key="2">
    <source>
        <dbReference type="Proteomes" id="UP000492821"/>
    </source>
</evidence>
<dbReference type="PRINTS" id="PR00786">
    <property type="entry name" value="NEPRILYSIN"/>
</dbReference>
<accession>A0A7E4UP45</accession>
<evidence type="ECO:0000259" key="1">
    <source>
        <dbReference type="Pfam" id="PF01431"/>
    </source>
</evidence>
<evidence type="ECO:0000313" key="3">
    <source>
        <dbReference type="WBParaSite" id="Pan_g10822.t1"/>
    </source>
</evidence>
<dbReference type="GO" id="GO:0005886">
    <property type="term" value="C:plasma membrane"/>
    <property type="evidence" value="ECO:0007669"/>
    <property type="project" value="TreeGrafter"/>
</dbReference>
<dbReference type="PANTHER" id="PTHR11733:SF240">
    <property type="entry name" value="GH14155P-RELATED"/>
    <property type="match status" value="1"/>
</dbReference>
<proteinExistence type="predicted"/>
<dbReference type="AlphaFoldDB" id="A0A7E4UP45"/>
<dbReference type="PROSITE" id="PS51885">
    <property type="entry name" value="NEPRILYSIN"/>
    <property type="match status" value="1"/>
</dbReference>
<organism evidence="2 3">
    <name type="scientific">Panagrellus redivivus</name>
    <name type="common">Microworm</name>
    <dbReference type="NCBI Taxonomy" id="6233"/>
    <lineage>
        <taxon>Eukaryota</taxon>
        <taxon>Metazoa</taxon>
        <taxon>Ecdysozoa</taxon>
        <taxon>Nematoda</taxon>
        <taxon>Chromadorea</taxon>
        <taxon>Rhabditida</taxon>
        <taxon>Tylenchina</taxon>
        <taxon>Panagrolaimomorpha</taxon>
        <taxon>Panagrolaimoidea</taxon>
        <taxon>Panagrolaimidae</taxon>
        <taxon>Panagrellus</taxon>
    </lineage>
</organism>
<reference evidence="2" key="1">
    <citation type="journal article" date="2013" name="Genetics">
        <title>The draft genome and transcriptome of Panagrellus redivivus are shaped by the harsh demands of a free-living lifestyle.</title>
        <authorList>
            <person name="Srinivasan J."/>
            <person name="Dillman A.R."/>
            <person name="Macchietto M.G."/>
            <person name="Heikkinen L."/>
            <person name="Lakso M."/>
            <person name="Fracchia K.M."/>
            <person name="Antoshechkin I."/>
            <person name="Mortazavi A."/>
            <person name="Wong G."/>
            <person name="Sternberg P.W."/>
        </authorList>
    </citation>
    <scope>NUCLEOTIDE SEQUENCE [LARGE SCALE GENOMIC DNA]</scope>
    <source>
        <strain evidence="2">MT8872</strain>
    </source>
</reference>
<dbReference type="InterPro" id="IPR000718">
    <property type="entry name" value="Peptidase_M13"/>
</dbReference>
<dbReference type="WBParaSite" id="Pan_g10822.t1">
    <property type="protein sequence ID" value="Pan_g10822.t1"/>
    <property type="gene ID" value="Pan_g10822"/>
</dbReference>
<feature type="domain" description="Peptidase M13 C-terminal" evidence="1">
    <location>
        <begin position="5"/>
        <end position="157"/>
    </location>
</feature>
<reference evidence="3" key="2">
    <citation type="submission" date="2020-10" db="UniProtKB">
        <authorList>
            <consortium name="WormBaseParasite"/>
        </authorList>
    </citation>
    <scope>IDENTIFICATION</scope>
</reference>
<dbReference type="Pfam" id="PF01431">
    <property type="entry name" value="Peptidase_M13"/>
    <property type="match status" value="1"/>
</dbReference>
<dbReference type="Gene3D" id="3.40.390.10">
    <property type="entry name" value="Collagenase (Catalytic Domain)"/>
    <property type="match status" value="1"/>
</dbReference>